<evidence type="ECO:0000313" key="3">
    <source>
        <dbReference type="Proteomes" id="UP000002705"/>
    </source>
</evidence>
<dbReference type="AlphaFoldDB" id="Q39M70"/>
<organism evidence="2 3">
    <name type="scientific">Burkholderia lata (strain ATCC 17760 / DSM 23089 / LMG 22485 / NCIMB 9086 / R18194 / 383)</name>
    <dbReference type="NCBI Taxonomy" id="482957"/>
    <lineage>
        <taxon>Bacteria</taxon>
        <taxon>Pseudomonadati</taxon>
        <taxon>Pseudomonadota</taxon>
        <taxon>Betaproteobacteria</taxon>
        <taxon>Burkholderiales</taxon>
        <taxon>Burkholderiaceae</taxon>
        <taxon>Burkholderia</taxon>
        <taxon>Burkholderia cepacia complex</taxon>
    </lineage>
</organism>
<dbReference type="GeneID" id="45099688"/>
<dbReference type="Proteomes" id="UP000002705">
    <property type="component" value="Chromosome 3"/>
</dbReference>
<protein>
    <submittedName>
        <fullName evidence="2">Uncharacterized protein</fullName>
    </submittedName>
</protein>
<dbReference type="KEGG" id="bur:Bcep18194_C7402"/>
<dbReference type="RefSeq" id="WP_011350089.1">
    <property type="nucleotide sequence ID" value="NC_007509.1"/>
</dbReference>
<evidence type="ECO:0000313" key="2">
    <source>
        <dbReference type="EMBL" id="ABB06446.1"/>
    </source>
</evidence>
<name>Q39M70_BURL3</name>
<proteinExistence type="predicted"/>
<feature type="region of interest" description="Disordered" evidence="1">
    <location>
        <begin position="48"/>
        <end position="101"/>
    </location>
</feature>
<sequence length="101" mass="11094">MKFRTRMASDRDAKFPNRVRHHDVRLTVEAGLIAPVISAHRAAIASLDRRPEHAGKHRPNALGANAGSTNKKACAVRSRRHGRQNSEEYRGAASSKGQSIT</sequence>
<reference evidence="2" key="1">
    <citation type="submission" date="2009-01" db="EMBL/GenBank/DDBJ databases">
        <title>Complete sequence of chromosome 3 of Burkholderia sp. 383.</title>
        <authorList>
            <consortium name="US DOE Joint Genome Institute"/>
            <person name="Copeland A."/>
            <person name="Lucas S."/>
            <person name="Lapidus A."/>
            <person name="Barry K."/>
            <person name="Detter J.C."/>
            <person name="Glavina T."/>
            <person name="Hammon N."/>
            <person name="Israni S."/>
            <person name="Pitluck S."/>
            <person name="Chain P."/>
            <person name="Malfatti S."/>
            <person name="Shin M."/>
            <person name="Vergez L."/>
            <person name="Schmutz J."/>
            <person name="Larimer F."/>
            <person name="Land M."/>
            <person name="Kyrpides N."/>
            <person name="Lykidis A."/>
            <person name="Richardson P."/>
        </authorList>
    </citation>
    <scope>NUCLEOTIDE SEQUENCE</scope>
    <source>
        <strain evidence="2">383</strain>
    </source>
</reference>
<keyword evidence="3" id="KW-1185">Reference proteome</keyword>
<evidence type="ECO:0000256" key="1">
    <source>
        <dbReference type="SAM" id="MobiDB-lite"/>
    </source>
</evidence>
<accession>Q39M70</accession>
<dbReference type="HOGENOM" id="CLU_2286174_0_0_4"/>
<dbReference type="PATRIC" id="fig|482957.22.peg.7996"/>
<dbReference type="EMBL" id="CP000150">
    <property type="protein sequence ID" value="ABB06446.1"/>
    <property type="molecule type" value="Genomic_DNA"/>
</dbReference>
<gene>
    <name evidence="2" type="ordered locus">Bcep18194_C7402</name>
</gene>